<dbReference type="PANTHER" id="PTHR10869:SF210">
    <property type="entry name" value="FE2OG DIOXYGENASE DOMAIN-CONTAINING PROTEIN"/>
    <property type="match status" value="1"/>
</dbReference>
<gene>
    <name evidence="5" type="ORF">GCK32_021492</name>
</gene>
<evidence type="ECO:0000256" key="3">
    <source>
        <dbReference type="ARBA" id="ARBA00023004"/>
    </source>
</evidence>
<dbReference type="Gene3D" id="2.60.120.620">
    <property type="entry name" value="q2cbj1_9rhob like domain"/>
    <property type="match status" value="1"/>
</dbReference>
<dbReference type="AlphaFoldDB" id="A0AAN8FI56"/>
<organism evidence="5 6">
    <name type="scientific">Trichostrongylus colubriformis</name>
    <name type="common">Black scour worm</name>
    <dbReference type="NCBI Taxonomy" id="6319"/>
    <lineage>
        <taxon>Eukaryota</taxon>
        <taxon>Metazoa</taxon>
        <taxon>Ecdysozoa</taxon>
        <taxon>Nematoda</taxon>
        <taxon>Chromadorea</taxon>
        <taxon>Rhabditida</taxon>
        <taxon>Rhabditina</taxon>
        <taxon>Rhabditomorpha</taxon>
        <taxon>Strongyloidea</taxon>
        <taxon>Trichostrongylidae</taxon>
        <taxon>Trichostrongylus</taxon>
    </lineage>
</organism>
<dbReference type="GO" id="GO:0005783">
    <property type="term" value="C:endoplasmic reticulum"/>
    <property type="evidence" value="ECO:0007669"/>
    <property type="project" value="TreeGrafter"/>
</dbReference>
<comment type="caution">
    <text evidence="5">The sequence shown here is derived from an EMBL/GenBank/DDBJ whole genome shotgun (WGS) entry which is preliminary data.</text>
</comment>
<evidence type="ECO:0000259" key="4">
    <source>
        <dbReference type="Pfam" id="PF13640"/>
    </source>
</evidence>
<proteinExistence type="predicted"/>
<accession>A0AAN8FI56</accession>
<evidence type="ECO:0000313" key="5">
    <source>
        <dbReference type="EMBL" id="KAK5980331.1"/>
    </source>
</evidence>
<dbReference type="GO" id="GO:0046872">
    <property type="term" value="F:metal ion binding"/>
    <property type="evidence" value="ECO:0007669"/>
    <property type="project" value="UniProtKB-KW"/>
</dbReference>
<evidence type="ECO:0000256" key="2">
    <source>
        <dbReference type="ARBA" id="ARBA00022896"/>
    </source>
</evidence>
<dbReference type="InterPro" id="IPR044862">
    <property type="entry name" value="Pro_4_hyd_alph_FE2OG_OXY"/>
</dbReference>
<dbReference type="InterPro" id="IPR045054">
    <property type="entry name" value="P4HA-like"/>
</dbReference>
<dbReference type="Pfam" id="PF13640">
    <property type="entry name" value="2OG-FeII_Oxy_3"/>
    <property type="match status" value="1"/>
</dbReference>
<sequence>VLSYLPGGHFTPHHDYFEYISTDAYDSWMKNYGNRMASFLLILKTARRGGGTVFPNINKVADPSSGDVVLWTNVNYAGELVWPTLSMIFVSSARR</sequence>
<evidence type="ECO:0000256" key="1">
    <source>
        <dbReference type="ARBA" id="ARBA00022723"/>
    </source>
</evidence>
<name>A0AAN8FI56_TRICO</name>
<dbReference type="PANTHER" id="PTHR10869">
    <property type="entry name" value="PROLYL 4-HYDROXYLASE ALPHA SUBUNIT"/>
    <property type="match status" value="1"/>
</dbReference>
<feature type="non-terminal residue" evidence="5">
    <location>
        <position position="1"/>
    </location>
</feature>
<keyword evidence="6" id="KW-1185">Reference proteome</keyword>
<dbReference type="EMBL" id="WIXE01007547">
    <property type="protein sequence ID" value="KAK5980331.1"/>
    <property type="molecule type" value="Genomic_DNA"/>
</dbReference>
<reference evidence="5 6" key="1">
    <citation type="submission" date="2019-10" db="EMBL/GenBank/DDBJ databases">
        <title>Assembly and Annotation for the nematode Trichostrongylus colubriformis.</title>
        <authorList>
            <person name="Martin J."/>
        </authorList>
    </citation>
    <scope>NUCLEOTIDE SEQUENCE [LARGE SCALE GENOMIC DNA]</scope>
    <source>
        <strain evidence="5">G859</strain>
        <tissue evidence="5">Whole worm</tissue>
    </source>
</reference>
<keyword evidence="1" id="KW-0479">Metal-binding</keyword>
<keyword evidence="3" id="KW-0408">Iron</keyword>
<dbReference type="GO" id="GO:0031418">
    <property type="term" value="F:L-ascorbic acid binding"/>
    <property type="evidence" value="ECO:0007669"/>
    <property type="project" value="UniProtKB-KW"/>
</dbReference>
<evidence type="ECO:0000313" key="6">
    <source>
        <dbReference type="Proteomes" id="UP001331761"/>
    </source>
</evidence>
<protein>
    <recommendedName>
        <fullName evidence="4">Prolyl 4-hydroxylase alpha subunit Fe(2+) 2OG dioxygenase domain-containing protein</fullName>
    </recommendedName>
</protein>
<dbReference type="Proteomes" id="UP001331761">
    <property type="component" value="Unassembled WGS sequence"/>
</dbReference>
<feature type="domain" description="Prolyl 4-hydroxylase alpha subunit Fe(2+) 2OG dioxygenase" evidence="4">
    <location>
        <begin position="2"/>
        <end position="73"/>
    </location>
</feature>
<dbReference type="GO" id="GO:0004656">
    <property type="term" value="F:procollagen-proline 4-dioxygenase activity"/>
    <property type="evidence" value="ECO:0007669"/>
    <property type="project" value="TreeGrafter"/>
</dbReference>
<keyword evidence="2" id="KW-0847">Vitamin C</keyword>